<dbReference type="RefSeq" id="WP_104872438.1">
    <property type="nucleotide sequence ID" value="NZ_JADNBP010000022.1"/>
</dbReference>
<comment type="caution">
    <text evidence="1">The sequence shown here is derived from an EMBL/GenBank/DDBJ whole genome shotgun (WGS) entry which is preliminary data.</text>
</comment>
<dbReference type="Proteomes" id="UP000237934">
    <property type="component" value="Unassembled WGS sequence"/>
</dbReference>
<sequence length="75" mass="8991">MKNTEKEKVGIAKQQYETLRLKEPFFKNEDKEFIGYVSHINSKITGEQSFIDRICVHRNKYSLKKTLKRRDNIKT</sequence>
<accession>A0A2S7RQ24</accession>
<evidence type="ECO:0000313" key="1">
    <source>
        <dbReference type="EMBL" id="PQF21685.1"/>
    </source>
</evidence>
<name>A0A2S7RQ24_ENTMU</name>
<proteinExistence type="predicted"/>
<organism evidence="1 2">
    <name type="scientific">Enterococcus mundtii</name>
    <dbReference type="NCBI Taxonomy" id="53346"/>
    <lineage>
        <taxon>Bacteria</taxon>
        <taxon>Bacillati</taxon>
        <taxon>Bacillota</taxon>
        <taxon>Bacilli</taxon>
        <taxon>Lactobacillales</taxon>
        <taxon>Enterococcaceae</taxon>
        <taxon>Enterococcus</taxon>
    </lineage>
</organism>
<dbReference type="EMBL" id="PUAP01000041">
    <property type="protein sequence ID" value="PQF21685.1"/>
    <property type="molecule type" value="Genomic_DNA"/>
</dbReference>
<dbReference type="AlphaFoldDB" id="A0A2S7RQ24"/>
<protein>
    <submittedName>
        <fullName evidence="1">Uncharacterized protein</fullName>
    </submittedName>
</protein>
<evidence type="ECO:0000313" key="2">
    <source>
        <dbReference type="Proteomes" id="UP000237934"/>
    </source>
</evidence>
<gene>
    <name evidence="1" type="ORF">CUS89_13045</name>
</gene>
<reference evidence="1 2" key="1">
    <citation type="journal article" date="2018" name="Pathog. Dis.">
        <title>Whole-genome sequencing based characterization of antimicrobial resistance in Enterococcus.</title>
        <authorList>
            <person name="Tyson G."/>
        </authorList>
    </citation>
    <scope>NUCLEOTIDE SEQUENCE [LARGE SCALE GENOMIC DNA]</scope>
    <source>
        <strain evidence="1 2">CVM N55263</strain>
    </source>
</reference>